<dbReference type="Gene3D" id="3.40.228.10">
    <property type="entry name" value="Dimethylsulfoxide Reductase, domain 2"/>
    <property type="match status" value="1"/>
</dbReference>
<dbReference type="PANTHER" id="PTHR42783">
    <property type="entry name" value="GLUTAMATE SYNTHASE [NADPH] SMALL CHAIN"/>
    <property type="match status" value="1"/>
</dbReference>
<evidence type="ECO:0000313" key="3">
    <source>
        <dbReference type="Proteomes" id="UP000470771"/>
    </source>
</evidence>
<organism evidence="2 3">
    <name type="scientific">Acidiluteibacter ferrifornacis</name>
    <dbReference type="NCBI Taxonomy" id="2692424"/>
    <lineage>
        <taxon>Bacteria</taxon>
        <taxon>Pseudomonadati</taxon>
        <taxon>Bacteroidota</taxon>
        <taxon>Flavobacteriia</taxon>
        <taxon>Flavobacteriales</taxon>
        <taxon>Cryomorphaceae</taxon>
        <taxon>Acidiluteibacter</taxon>
    </lineage>
</organism>
<dbReference type="NCBIfam" id="TIGR04519">
    <property type="entry name" value="MoCo_extend_TAT"/>
    <property type="match status" value="1"/>
</dbReference>
<dbReference type="Gene3D" id="3.40.50.740">
    <property type="match status" value="1"/>
</dbReference>
<dbReference type="RefSeq" id="WP_160631027.1">
    <property type="nucleotide sequence ID" value="NZ_WWNE01000003.1"/>
</dbReference>
<dbReference type="InterPro" id="IPR030948">
    <property type="entry name" value="TAT_var_transloc_signal_dom"/>
</dbReference>
<feature type="domain" description="4Fe-4S ferredoxin-type" evidence="1">
    <location>
        <begin position="775"/>
        <end position="805"/>
    </location>
</feature>
<feature type="domain" description="4Fe-4S ferredoxin-type" evidence="1">
    <location>
        <begin position="879"/>
        <end position="908"/>
    </location>
</feature>
<comment type="caution">
    <text evidence="2">The sequence shown here is derived from an EMBL/GenBank/DDBJ whole genome shotgun (WGS) entry which is preliminary data.</text>
</comment>
<dbReference type="Pfam" id="PF00384">
    <property type="entry name" value="Molybdopterin"/>
    <property type="match status" value="1"/>
</dbReference>
<keyword evidence="3" id="KW-1185">Reference proteome</keyword>
<gene>
    <name evidence="2" type="ORF">GQN54_00870</name>
</gene>
<name>A0A6N9NDJ3_9FLAO</name>
<dbReference type="PANTHER" id="PTHR42783:SF3">
    <property type="entry name" value="GLUTAMATE SYNTHASE [NADPH] SMALL CHAIN-RELATED"/>
    <property type="match status" value="1"/>
</dbReference>
<sequence length="1032" mass="113699">MDKTKKYWKGTEELNNSSDFSTAKNNEFQEYLPTEEFLGDKEVLENSSTSRRDFLKYLGFGVTAASLAACETPVNYALPYVVKPDSVTPGIANWYASSFSDGNDYASILVKTREGRPIKIEGNKLSEVTKGGVNARVNSSVLSLYDGKRIKYPMIDGEKISWSSFDSTLKNALKNIEGKSGQIRILTNTLLSPSTKYLIEDFKAKFPAITIEHITYDAISLSGMSEANNLAFGKKVIPTYHFDKAKVIVSVGADFLGNWISPIQIAKEYAKNRKPENAWMSKHFQFESSFSMTGTNADYRTPIKPSEHGKVLVSLYNQIASKLGGSSLGASSTSADESISKAAAALVAAKGETLVVSGSNNVNDQLIVNGINHLLGNYGTTLDIDNPSFYRQGDDAAVVKLAKEINSGVVDAIFIAGVDPVYSMPAALNFAEGLAKVKTRVSFATRPNATSEACNFVAPDNHYLESWNDHNPVYGHYSISQPVISKLFDTRQMQDSFLAWMGEEVDFYAYMRKTWEAKAYPQQTVSLNFNDFWNTVVSDGVFKHNLNAPTATVFVGDLNAAAASIAKVSGADWEIEFYQKVGIGFGMDAHNPWLQELPDPVSKITWDNYITMNPSDARELGYATEYGEQKDANVANFTINGVVLEGVPVVSQPGQAKGTLGVAVGYGRTIGKEDQIVGFNAYPAIGLMAGSMSTYSTDVTFEMASGSHQIATTQTHQTIMGRDSVVRETTFGTFKNGSKDDYNPPHLLATHDGPINTTDATLWGEHPVEGVGHRWGMTIDMNSCIGCGSCVTSCNSENNVPVVGKDEVRRSREMHWMRIDRYFSSEEEQKSVDDRSYGLMEIAEDNPKVVHQPMMCQHCNHAPCETVCPVVATTHSNEGLNQMTYNRCIGTRYCANNCPYKVRRFNWFNYMGNSDFASINPSQDDLGRMVLNPDVTVRARGVMEKCSMCVQRIQEGKLTAKKDSRKVKDGEIQTACASACPTDAIIFGDLNDQGTLVRKIADSDRSYRVIEEVGTEPNIYYQVKVRNIEVEA</sequence>
<dbReference type="SUPFAM" id="SSF54862">
    <property type="entry name" value="4Fe-4S ferredoxins"/>
    <property type="match status" value="1"/>
</dbReference>
<dbReference type="CDD" id="cd10551">
    <property type="entry name" value="PsrB"/>
    <property type="match status" value="1"/>
</dbReference>
<evidence type="ECO:0000259" key="1">
    <source>
        <dbReference type="PROSITE" id="PS51379"/>
    </source>
</evidence>
<reference evidence="2 3" key="1">
    <citation type="submission" date="2019-12" db="EMBL/GenBank/DDBJ databases">
        <authorList>
            <person name="Zhao J."/>
        </authorList>
    </citation>
    <scope>NUCLEOTIDE SEQUENCE [LARGE SCALE GENOMIC DNA]</scope>
    <source>
        <strain evidence="2 3">S-15</strain>
    </source>
</reference>
<dbReference type="SUPFAM" id="SSF53706">
    <property type="entry name" value="Formate dehydrogenase/DMSO reductase, domains 1-3"/>
    <property type="match status" value="1"/>
</dbReference>
<dbReference type="Gene3D" id="3.30.70.20">
    <property type="match status" value="2"/>
</dbReference>
<accession>A0A6N9NDJ3</accession>
<dbReference type="InterPro" id="IPR006656">
    <property type="entry name" value="Mopterin_OxRdtase"/>
</dbReference>
<proteinExistence type="predicted"/>
<dbReference type="Gene3D" id="3.30.200.210">
    <property type="match status" value="1"/>
</dbReference>
<evidence type="ECO:0000313" key="2">
    <source>
        <dbReference type="EMBL" id="NBG64648.1"/>
    </source>
</evidence>
<dbReference type="AlphaFoldDB" id="A0A6N9NDJ3"/>
<dbReference type="PROSITE" id="PS51379">
    <property type="entry name" value="4FE4S_FER_2"/>
    <property type="match status" value="3"/>
</dbReference>
<dbReference type="EMBL" id="WWNE01000003">
    <property type="protein sequence ID" value="NBG64648.1"/>
    <property type="molecule type" value="Genomic_DNA"/>
</dbReference>
<dbReference type="GO" id="GO:0016491">
    <property type="term" value="F:oxidoreductase activity"/>
    <property type="evidence" value="ECO:0007669"/>
    <property type="project" value="InterPro"/>
</dbReference>
<feature type="domain" description="4Fe-4S ferredoxin-type" evidence="1">
    <location>
        <begin position="847"/>
        <end position="878"/>
    </location>
</feature>
<protein>
    <submittedName>
        <fullName evidence="2">TAT-variant-translocated molybdopterin oxidoreductase</fullName>
    </submittedName>
</protein>
<dbReference type="Gene3D" id="3.30.2070.10">
    <property type="entry name" value="Formate dehydrogenase/DMSO reductase"/>
    <property type="match status" value="1"/>
</dbReference>
<dbReference type="PROSITE" id="PS51318">
    <property type="entry name" value="TAT"/>
    <property type="match status" value="1"/>
</dbReference>
<dbReference type="InterPro" id="IPR006311">
    <property type="entry name" value="TAT_signal"/>
</dbReference>
<dbReference type="Pfam" id="PF12838">
    <property type="entry name" value="Fer4_7"/>
    <property type="match status" value="1"/>
</dbReference>
<dbReference type="InterPro" id="IPR017896">
    <property type="entry name" value="4Fe4S_Fe-S-bd"/>
</dbReference>
<dbReference type="Proteomes" id="UP000470771">
    <property type="component" value="Unassembled WGS sequence"/>
</dbReference>